<dbReference type="AlphaFoldDB" id="A0A1H9NTJ1"/>
<dbReference type="InterPro" id="IPR028098">
    <property type="entry name" value="Glyco_trans_4-like_N"/>
</dbReference>
<dbReference type="Gene3D" id="3.40.50.2000">
    <property type="entry name" value="Glycogen Phosphorylase B"/>
    <property type="match status" value="2"/>
</dbReference>
<evidence type="ECO:0000256" key="1">
    <source>
        <dbReference type="ARBA" id="ARBA00022679"/>
    </source>
</evidence>
<dbReference type="GO" id="GO:0016757">
    <property type="term" value="F:glycosyltransferase activity"/>
    <property type="evidence" value="ECO:0007669"/>
    <property type="project" value="InterPro"/>
</dbReference>
<feature type="domain" description="Glycosyltransferase subfamily 4-like N-terminal" evidence="3">
    <location>
        <begin position="15"/>
        <end position="168"/>
    </location>
</feature>
<keyword evidence="1 4" id="KW-0808">Transferase</keyword>
<dbReference type="InterPro" id="IPR001296">
    <property type="entry name" value="Glyco_trans_1"/>
</dbReference>
<dbReference type="GO" id="GO:0009103">
    <property type="term" value="P:lipopolysaccharide biosynthetic process"/>
    <property type="evidence" value="ECO:0007669"/>
    <property type="project" value="TreeGrafter"/>
</dbReference>
<evidence type="ECO:0000259" key="2">
    <source>
        <dbReference type="Pfam" id="PF00534"/>
    </source>
</evidence>
<dbReference type="Pfam" id="PF00534">
    <property type="entry name" value="Glycos_transf_1"/>
    <property type="match status" value="1"/>
</dbReference>
<organism evidence="4 5">
    <name type="scientific">Butyrivibrio fibrisolvens</name>
    <dbReference type="NCBI Taxonomy" id="831"/>
    <lineage>
        <taxon>Bacteria</taxon>
        <taxon>Bacillati</taxon>
        <taxon>Bacillota</taxon>
        <taxon>Clostridia</taxon>
        <taxon>Lachnospirales</taxon>
        <taxon>Lachnospiraceae</taxon>
        <taxon>Butyrivibrio</taxon>
    </lineage>
</organism>
<dbReference type="Proteomes" id="UP000182584">
    <property type="component" value="Unassembled WGS sequence"/>
</dbReference>
<dbReference type="CDD" id="cd03809">
    <property type="entry name" value="GT4_MtfB-like"/>
    <property type="match status" value="1"/>
</dbReference>
<dbReference type="SUPFAM" id="SSF53756">
    <property type="entry name" value="UDP-Glycosyltransferase/glycogen phosphorylase"/>
    <property type="match status" value="1"/>
</dbReference>
<dbReference type="RefSeq" id="WP_074754787.1">
    <property type="nucleotide sequence ID" value="NZ_FOGJ01000005.1"/>
</dbReference>
<gene>
    <name evidence="4" type="ORF">SAMN04487884_1059</name>
</gene>
<dbReference type="EMBL" id="FOGJ01000005">
    <property type="protein sequence ID" value="SER39077.1"/>
    <property type="molecule type" value="Genomic_DNA"/>
</dbReference>
<reference evidence="4 5" key="1">
    <citation type="submission" date="2016-10" db="EMBL/GenBank/DDBJ databases">
        <authorList>
            <person name="de Groot N.N."/>
        </authorList>
    </citation>
    <scope>NUCLEOTIDE SEQUENCE [LARGE SCALE GENOMIC DNA]</scope>
    <source>
        <strain evidence="4 5">AR40</strain>
    </source>
</reference>
<evidence type="ECO:0000313" key="5">
    <source>
        <dbReference type="Proteomes" id="UP000182584"/>
    </source>
</evidence>
<accession>A0A1H9NTJ1</accession>
<name>A0A1H9NTJ1_BUTFI</name>
<dbReference type="Pfam" id="PF13439">
    <property type="entry name" value="Glyco_transf_4"/>
    <property type="match status" value="1"/>
</dbReference>
<dbReference type="PANTHER" id="PTHR46401">
    <property type="entry name" value="GLYCOSYLTRANSFERASE WBBK-RELATED"/>
    <property type="match status" value="1"/>
</dbReference>
<dbReference type="PANTHER" id="PTHR46401:SF2">
    <property type="entry name" value="GLYCOSYLTRANSFERASE WBBK-RELATED"/>
    <property type="match status" value="1"/>
</dbReference>
<feature type="domain" description="Glycosyl transferase family 1" evidence="2">
    <location>
        <begin position="187"/>
        <end position="310"/>
    </location>
</feature>
<protein>
    <submittedName>
        <fullName evidence="4">Glycosyltransferase involved in cell wall bisynthesis</fullName>
    </submittedName>
</protein>
<evidence type="ECO:0000259" key="3">
    <source>
        <dbReference type="Pfam" id="PF13439"/>
    </source>
</evidence>
<evidence type="ECO:0000313" key="4">
    <source>
        <dbReference type="EMBL" id="SER39077.1"/>
    </source>
</evidence>
<sequence>MVKYFIDGRFTVRKFGGQERFAYELLKELDEIVDGYDISLVVPQYATKIDKYTNIKVVKYGKHKKGLLWEQIDFYKYVTKYKGIGIYLLNTWSVFKPSIVTIHDMSVFDIPKMYKNLYGILSVKYHRLLYYIAAKKAEKIITVSEFSKDRISKILKVERDKIYVIGNGWQHVNRIKDDYTVFDKHPEICKGQYYFSVSSLTPQKNFKWVKENAFFNLQNMYVIAGEKIKLSNEKLNEYPSNVLFLGRVQDGEMKALMNNCKAFIHPAIYEGFGITPMEALSVGAKVIVSNASCLPEIYADSVYYVDPYNYKINLDELLSENIESADEVLNKYSWRTSAFLFKNLILEGDLKLDEK</sequence>
<dbReference type="OrthoDB" id="9802525at2"/>
<proteinExistence type="predicted"/>